<dbReference type="RefSeq" id="WP_136640906.1">
    <property type="nucleotide sequence ID" value="NZ_QYRT01000005.1"/>
</dbReference>
<dbReference type="GO" id="GO:0030267">
    <property type="term" value="F:glyoxylate reductase (NADPH) activity"/>
    <property type="evidence" value="ECO:0007669"/>
    <property type="project" value="TreeGrafter"/>
</dbReference>
<keyword evidence="1" id="KW-0560">Oxidoreductase</keyword>
<keyword evidence="5" id="KW-1185">Reference proteome</keyword>
<name>A0A4T2C917_9MICO</name>
<evidence type="ECO:0000259" key="3">
    <source>
        <dbReference type="Pfam" id="PF02826"/>
    </source>
</evidence>
<dbReference type="InterPro" id="IPR036291">
    <property type="entry name" value="NAD(P)-bd_dom_sf"/>
</dbReference>
<dbReference type="GO" id="GO:0051287">
    <property type="term" value="F:NAD binding"/>
    <property type="evidence" value="ECO:0007669"/>
    <property type="project" value="InterPro"/>
</dbReference>
<dbReference type="PROSITE" id="PS00671">
    <property type="entry name" value="D_2_HYDROXYACID_DH_3"/>
    <property type="match status" value="1"/>
</dbReference>
<evidence type="ECO:0000313" key="5">
    <source>
        <dbReference type="Proteomes" id="UP000306192"/>
    </source>
</evidence>
<dbReference type="InterPro" id="IPR029753">
    <property type="entry name" value="D-isomer_DH_CS"/>
</dbReference>
<dbReference type="GO" id="GO:0005829">
    <property type="term" value="C:cytosol"/>
    <property type="evidence" value="ECO:0007669"/>
    <property type="project" value="TreeGrafter"/>
</dbReference>
<dbReference type="OrthoDB" id="4324715at2"/>
<proteinExistence type="predicted"/>
<protein>
    <submittedName>
        <fullName evidence="4">Hydroxyacid dehydrogenase</fullName>
    </submittedName>
</protein>
<dbReference type="PANTHER" id="PTHR10996:SF178">
    <property type="entry name" value="2-HYDROXYACID DEHYDROGENASE YGL185C-RELATED"/>
    <property type="match status" value="1"/>
</dbReference>
<dbReference type="PANTHER" id="PTHR10996">
    <property type="entry name" value="2-HYDROXYACID DEHYDROGENASE-RELATED"/>
    <property type="match status" value="1"/>
</dbReference>
<dbReference type="EMBL" id="QYRT01000005">
    <property type="protein sequence ID" value="TIH39911.1"/>
    <property type="molecule type" value="Genomic_DNA"/>
</dbReference>
<dbReference type="InterPro" id="IPR050223">
    <property type="entry name" value="D-isomer_2-hydroxyacid_DH"/>
</dbReference>
<keyword evidence="2" id="KW-0520">NAD</keyword>
<evidence type="ECO:0000256" key="2">
    <source>
        <dbReference type="ARBA" id="ARBA00023027"/>
    </source>
</evidence>
<comment type="caution">
    <text evidence="4">The sequence shown here is derived from an EMBL/GenBank/DDBJ whole genome shotgun (WGS) entry which is preliminary data.</text>
</comment>
<dbReference type="AlphaFoldDB" id="A0A4T2C917"/>
<gene>
    <name evidence="4" type="ORF">D4765_03885</name>
</gene>
<feature type="domain" description="D-isomer specific 2-hydroxyacid dehydrogenase NAD-binding" evidence="3">
    <location>
        <begin position="136"/>
        <end position="306"/>
    </location>
</feature>
<dbReference type="Pfam" id="PF02826">
    <property type="entry name" value="2-Hacid_dh_C"/>
    <property type="match status" value="1"/>
</dbReference>
<accession>A0A4T2C917</accession>
<dbReference type="GO" id="GO:0016618">
    <property type="term" value="F:hydroxypyruvate reductase [NAD(P)H] activity"/>
    <property type="evidence" value="ECO:0007669"/>
    <property type="project" value="TreeGrafter"/>
</dbReference>
<dbReference type="Gene3D" id="3.40.50.720">
    <property type="entry name" value="NAD(P)-binding Rossmann-like Domain"/>
    <property type="match status" value="2"/>
</dbReference>
<dbReference type="CDD" id="cd12159">
    <property type="entry name" value="2-Hacid_dh_2"/>
    <property type="match status" value="1"/>
</dbReference>
<sequence>MSTSRYDQPSTAGPLAGQHAAVLSIDVTPVADELRPTPGPIAILPTPNALFVDAVTAGGGVVAAISAETRAIVWLTSVNADDLAVHLQANPQVQWVQLPWAGVDAFAELLKIQDRPHLLWTSAKGAYAQPVAEHALMLILALMRRIPERVRATSWAPSTGESFYSRSVVIIGAGGIAVELLRLFEPFGVTTTVVRRSTAPLAGAARTVATESLDEVLPGADVVIVAAAMTGDTRHLIGAKQLALMKPSAFLINIARGGLVDTDALTEALASGQIAGAGIDVSDPEPLPDGHPLWSEPNIIITPHSADTPEMTAPLLAARLQQNVEAFLGSGGFVGVVDPQAGY</sequence>
<organism evidence="4 5">
    <name type="scientific">Subtercola vilae</name>
    <dbReference type="NCBI Taxonomy" id="2056433"/>
    <lineage>
        <taxon>Bacteria</taxon>
        <taxon>Bacillati</taxon>
        <taxon>Actinomycetota</taxon>
        <taxon>Actinomycetes</taxon>
        <taxon>Micrococcales</taxon>
        <taxon>Microbacteriaceae</taxon>
        <taxon>Subtercola</taxon>
    </lineage>
</organism>
<evidence type="ECO:0000313" key="4">
    <source>
        <dbReference type="EMBL" id="TIH39911.1"/>
    </source>
</evidence>
<evidence type="ECO:0000256" key="1">
    <source>
        <dbReference type="ARBA" id="ARBA00023002"/>
    </source>
</evidence>
<reference evidence="4 5" key="1">
    <citation type="journal article" date="2019" name="Microorganisms">
        <title>Systematic Affiliation and Genome Analysis of Subtercola vilae DB165(T) with Particular Emphasis on Cold Adaptation of an Isolate from a High-Altitude Cold Volcano Lake.</title>
        <authorList>
            <person name="Villalobos A.S."/>
            <person name="Wiese J."/>
            <person name="Imhoff J.F."/>
            <person name="Dorador C."/>
            <person name="Keller A."/>
            <person name="Hentschel U."/>
        </authorList>
    </citation>
    <scope>NUCLEOTIDE SEQUENCE [LARGE SCALE GENOMIC DNA]</scope>
    <source>
        <strain evidence="4 5">DB165</strain>
    </source>
</reference>
<dbReference type="Proteomes" id="UP000306192">
    <property type="component" value="Unassembled WGS sequence"/>
</dbReference>
<dbReference type="InterPro" id="IPR006140">
    <property type="entry name" value="D-isomer_DH_NAD-bd"/>
</dbReference>
<dbReference type="SUPFAM" id="SSF51735">
    <property type="entry name" value="NAD(P)-binding Rossmann-fold domains"/>
    <property type="match status" value="1"/>
</dbReference>